<dbReference type="EMBL" id="VSWD01000007">
    <property type="protein sequence ID" value="KAK3098504.1"/>
    <property type="molecule type" value="Genomic_DNA"/>
</dbReference>
<dbReference type="GO" id="GO:0047777">
    <property type="term" value="F:(S)-citramalyl-CoA lyase activity"/>
    <property type="evidence" value="ECO:0007669"/>
    <property type="project" value="UniProtKB-EC"/>
</dbReference>
<dbReference type="InterPro" id="IPR015813">
    <property type="entry name" value="Pyrv/PenolPyrv_kinase-like_dom"/>
</dbReference>
<evidence type="ECO:0000256" key="23">
    <source>
        <dbReference type="ARBA" id="ARBA00083020"/>
    </source>
</evidence>
<feature type="binding site" evidence="25">
    <location>
        <position position="115"/>
    </location>
    <ligand>
        <name>Mg(2+)</name>
        <dbReference type="ChEBI" id="CHEBI:18420"/>
    </ligand>
</feature>
<evidence type="ECO:0000313" key="28">
    <source>
        <dbReference type="Proteomes" id="UP001186944"/>
    </source>
</evidence>
<feature type="binding site" evidence="25">
    <location>
        <position position="79"/>
    </location>
    <ligand>
        <name>Mg(2+)</name>
        <dbReference type="ChEBI" id="CHEBI:18420"/>
    </ligand>
</feature>
<evidence type="ECO:0000256" key="1">
    <source>
        <dbReference type="ARBA" id="ARBA00001946"/>
    </source>
</evidence>
<evidence type="ECO:0000256" key="15">
    <source>
        <dbReference type="ARBA" id="ARBA00051672"/>
    </source>
</evidence>
<evidence type="ECO:0000256" key="21">
    <source>
        <dbReference type="ARBA" id="ARBA00076231"/>
    </source>
</evidence>
<dbReference type="PANTHER" id="PTHR11105">
    <property type="entry name" value="CITRATE LYASE SUBUNIT BETA-RELATED"/>
    <property type="match status" value="1"/>
</dbReference>
<keyword evidence="6 25" id="KW-0479">Metal-binding</keyword>
<keyword evidence="8 25" id="KW-0460">Magnesium</keyword>
<dbReference type="InterPro" id="IPR040186">
    <property type="entry name" value="Citramalyl-CoA_lyase"/>
</dbReference>
<dbReference type="GO" id="GO:0106064">
    <property type="term" value="P:regulation of cobalamin metabolic process"/>
    <property type="evidence" value="ECO:0007669"/>
    <property type="project" value="UniProtKB-ARBA"/>
</dbReference>
<comment type="subunit">
    <text evidence="3">Homotrimer.</text>
</comment>
<comment type="catalytic activity">
    <reaction evidence="15">
        <text>(3S)-citramalyl-CoA = pyruvate + acetyl-CoA</text>
        <dbReference type="Rhea" id="RHEA:22612"/>
        <dbReference type="ChEBI" id="CHEBI:15361"/>
        <dbReference type="ChEBI" id="CHEBI:57288"/>
        <dbReference type="ChEBI" id="CHEBI:58668"/>
        <dbReference type="EC" id="4.1.3.25"/>
    </reaction>
</comment>
<evidence type="ECO:0000256" key="10">
    <source>
        <dbReference type="ARBA" id="ARBA00022990"/>
    </source>
</evidence>
<evidence type="ECO:0000256" key="17">
    <source>
        <dbReference type="ARBA" id="ARBA00061542"/>
    </source>
</evidence>
<protein>
    <recommendedName>
        <fullName evidence="20">Citramalyl-CoA lyase, mitochondrial</fullName>
        <ecNumber evidence="4">2.3.3.9</ecNumber>
        <ecNumber evidence="18">3.1.2.30</ecNumber>
        <ecNumber evidence="19">4.1.3.25</ecNumber>
    </recommendedName>
    <alternativeName>
        <fullName evidence="22">(3S)-malyl-CoA thioesterase</fullName>
    </alternativeName>
    <alternativeName>
        <fullName evidence="23">Beta-methylmalate synthase</fullName>
    </alternativeName>
    <alternativeName>
        <fullName evidence="21">Malate synthase</fullName>
    </alternativeName>
</protein>
<keyword evidence="28" id="KW-1185">Reference proteome</keyword>
<comment type="cofactor">
    <cofactor evidence="1">
        <name>Mg(2+)</name>
        <dbReference type="ChEBI" id="CHEBI:18420"/>
    </cofactor>
</comment>
<evidence type="ECO:0000256" key="25">
    <source>
        <dbReference type="PIRSR" id="PIRSR015582-2"/>
    </source>
</evidence>
<name>A0AA89BXY5_PINIB</name>
<dbReference type="EC" id="4.1.3.25" evidence="19"/>
<dbReference type="Gene3D" id="3.20.20.60">
    <property type="entry name" value="Phosphoenolpyruvate-binding domains"/>
    <property type="match status" value="1"/>
</dbReference>
<organism evidence="27 28">
    <name type="scientific">Pinctada imbricata</name>
    <name type="common">Atlantic pearl-oyster</name>
    <name type="synonym">Pinctada martensii</name>
    <dbReference type="NCBI Taxonomy" id="66713"/>
    <lineage>
        <taxon>Eukaryota</taxon>
        <taxon>Metazoa</taxon>
        <taxon>Spiralia</taxon>
        <taxon>Lophotrochozoa</taxon>
        <taxon>Mollusca</taxon>
        <taxon>Bivalvia</taxon>
        <taxon>Autobranchia</taxon>
        <taxon>Pteriomorphia</taxon>
        <taxon>Pterioida</taxon>
        <taxon>Pterioidea</taxon>
        <taxon>Pteriidae</taxon>
        <taxon>Pinctada</taxon>
    </lineage>
</organism>
<dbReference type="EC" id="3.1.2.30" evidence="18"/>
<feature type="binding site" evidence="24">
    <location>
        <position position="79"/>
    </location>
    <ligand>
        <name>substrate</name>
    </ligand>
</feature>
<evidence type="ECO:0000256" key="14">
    <source>
        <dbReference type="ARBA" id="ARBA00051623"/>
    </source>
</evidence>
<evidence type="ECO:0000256" key="3">
    <source>
        <dbReference type="ARBA" id="ARBA00011233"/>
    </source>
</evidence>
<dbReference type="PANTHER" id="PTHR11105:SF0">
    <property type="entry name" value="CITRAMALYL-COA LYASE, MITOCHONDRIAL"/>
    <property type="match status" value="1"/>
</dbReference>
<evidence type="ECO:0000313" key="27">
    <source>
        <dbReference type="EMBL" id="KAK3098504.1"/>
    </source>
</evidence>
<dbReference type="InterPro" id="IPR040442">
    <property type="entry name" value="Pyrv_kinase-like_dom_sf"/>
</dbReference>
<evidence type="ECO:0000256" key="24">
    <source>
        <dbReference type="PIRSR" id="PIRSR015582-1"/>
    </source>
</evidence>
<dbReference type="EC" id="2.3.3.9" evidence="4"/>
<evidence type="ECO:0000256" key="12">
    <source>
        <dbReference type="ARBA" id="ARBA00023239"/>
    </source>
</evidence>
<dbReference type="Proteomes" id="UP001186944">
    <property type="component" value="Unassembled WGS sequence"/>
</dbReference>
<comment type="catalytic activity">
    <reaction evidence="14">
        <text>propanoyl-CoA + glyoxylate + H2O = 3-methylmalate + CoA + H(+)</text>
        <dbReference type="Rhea" id="RHEA:47628"/>
        <dbReference type="ChEBI" id="CHEBI:15377"/>
        <dbReference type="ChEBI" id="CHEBI:15378"/>
        <dbReference type="ChEBI" id="CHEBI:36655"/>
        <dbReference type="ChEBI" id="CHEBI:57287"/>
        <dbReference type="ChEBI" id="CHEBI:57392"/>
        <dbReference type="ChEBI" id="CHEBI:87810"/>
    </reaction>
</comment>
<evidence type="ECO:0000256" key="19">
    <source>
        <dbReference type="ARBA" id="ARBA00066840"/>
    </source>
</evidence>
<evidence type="ECO:0000256" key="9">
    <source>
        <dbReference type="ARBA" id="ARBA00022946"/>
    </source>
</evidence>
<evidence type="ECO:0000259" key="26">
    <source>
        <dbReference type="Pfam" id="PF03328"/>
    </source>
</evidence>
<dbReference type="GO" id="GO:0046872">
    <property type="term" value="F:metal ion binding"/>
    <property type="evidence" value="ECO:0007669"/>
    <property type="project" value="UniProtKB-KW"/>
</dbReference>
<keyword evidence="9" id="KW-0809">Transit peptide</keyword>
<comment type="function">
    <text evidence="16">Mitochondrial citramalyl-CoA lyase indirectly involved in the vitamin B12 metabolism. Converts citramalyl-CoA into acetyl-CoA and pyruvate in the C5-dicarboxylate catabolism pathway. The C5-dicarboxylate catabolism pathway is required to detoxify itaconate, a vitamin B12-poisoning metabolite. Also acts as a malate synthase in vitro, converting glyoxylate and acetyl-CoA to malate. Also displays malyl-CoA thioesterase activity. Also acts as a beta-methylmalate synthase in vitro, by mediating conversion of glyoxylate and propionyl-CoA to beta-methylmalate. Also has very weak citramalate synthase activity in vitro.</text>
</comment>
<dbReference type="SUPFAM" id="SSF51621">
    <property type="entry name" value="Phosphoenolpyruvate/pyruvate domain"/>
    <property type="match status" value="1"/>
</dbReference>
<evidence type="ECO:0000256" key="20">
    <source>
        <dbReference type="ARBA" id="ARBA00072098"/>
    </source>
</evidence>
<comment type="similarity">
    <text evidence="17">Belongs to the HpcH/HpaI aldolase family. Citrate lyase beta subunit-like subfamily.</text>
</comment>
<sequence length="248" mass="28050">MLDKLDFGRTECVVRVNAVSSGLMEEDLRVILQAKRMPSTIMLPKVDRPEEIDHFTKRLKSAMKDRPDSTRPYLITFVESAMGLMNLKNIFSKAYDLQLKEKLYILDGVVFGSDDYCADIGATRTSDALSLLYARQKIVACAKAFRLQAIDMVDIDYKDLEGLKKQATEGANMGFTGKQVIHPNQIPIVQDTFCPSKDQIEWAKELIQAFEHHQKSGLGAFTFQNRMIDMPLVLQARNIVQLAESINI</sequence>
<comment type="catalytic activity">
    <reaction evidence="13">
        <text>glyoxylate + acetyl-CoA + H2O = (S)-malate + CoA + H(+)</text>
        <dbReference type="Rhea" id="RHEA:18181"/>
        <dbReference type="ChEBI" id="CHEBI:15377"/>
        <dbReference type="ChEBI" id="CHEBI:15378"/>
        <dbReference type="ChEBI" id="CHEBI:15589"/>
        <dbReference type="ChEBI" id="CHEBI:36655"/>
        <dbReference type="ChEBI" id="CHEBI:57287"/>
        <dbReference type="ChEBI" id="CHEBI:57288"/>
        <dbReference type="EC" id="2.3.3.9"/>
    </reaction>
</comment>
<evidence type="ECO:0000256" key="22">
    <source>
        <dbReference type="ARBA" id="ARBA00076788"/>
    </source>
</evidence>
<evidence type="ECO:0000256" key="4">
    <source>
        <dbReference type="ARBA" id="ARBA00012636"/>
    </source>
</evidence>
<dbReference type="FunFam" id="3.20.20.60:FF:000014">
    <property type="entry name" value="Citrate lyase subunit beta-like protein"/>
    <property type="match status" value="1"/>
</dbReference>
<dbReference type="InterPro" id="IPR011206">
    <property type="entry name" value="Citrate_lyase_beta/mcl1/mcl2"/>
</dbReference>
<dbReference type="GO" id="GO:0004474">
    <property type="term" value="F:malate synthase activity"/>
    <property type="evidence" value="ECO:0007669"/>
    <property type="project" value="UniProtKB-EC"/>
</dbReference>
<comment type="caution">
    <text evidence="27">The sequence shown here is derived from an EMBL/GenBank/DDBJ whole genome shotgun (WGS) entry which is preliminary data.</text>
</comment>
<dbReference type="InterPro" id="IPR005000">
    <property type="entry name" value="Aldolase/citrate-lyase_domain"/>
</dbReference>
<keyword evidence="11" id="KW-0496">Mitochondrion</keyword>
<evidence type="ECO:0000256" key="7">
    <source>
        <dbReference type="ARBA" id="ARBA00022801"/>
    </source>
</evidence>
<dbReference type="Pfam" id="PF03328">
    <property type="entry name" value="HpcH_HpaI"/>
    <property type="match status" value="1"/>
</dbReference>
<evidence type="ECO:0000256" key="5">
    <source>
        <dbReference type="ARBA" id="ARBA00022679"/>
    </source>
</evidence>
<dbReference type="GO" id="GO:0016787">
    <property type="term" value="F:hydrolase activity"/>
    <property type="evidence" value="ECO:0007669"/>
    <property type="project" value="UniProtKB-KW"/>
</dbReference>
<evidence type="ECO:0000256" key="6">
    <source>
        <dbReference type="ARBA" id="ARBA00022723"/>
    </source>
</evidence>
<comment type="subcellular location">
    <subcellularLocation>
        <location evidence="2">Mitochondrion</location>
    </subcellularLocation>
</comment>
<keyword evidence="7" id="KW-0378">Hydrolase</keyword>
<evidence type="ECO:0000256" key="8">
    <source>
        <dbReference type="ARBA" id="ARBA00022842"/>
    </source>
</evidence>
<proteinExistence type="inferred from homology"/>
<dbReference type="GO" id="GO:0005739">
    <property type="term" value="C:mitochondrion"/>
    <property type="evidence" value="ECO:0007669"/>
    <property type="project" value="UniProtKB-SubCell"/>
</dbReference>
<keyword evidence="10" id="KW-0007">Acetylation</keyword>
<keyword evidence="5" id="KW-0808">Transferase</keyword>
<dbReference type="PIRSF" id="PIRSF015582">
    <property type="entry name" value="Cit_lyase_B"/>
    <property type="match status" value="1"/>
</dbReference>
<evidence type="ECO:0000256" key="2">
    <source>
        <dbReference type="ARBA" id="ARBA00004173"/>
    </source>
</evidence>
<evidence type="ECO:0000256" key="11">
    <source>
        <dbReference type="ARBA" id="ARBA00023128"/>
    </source>
</evidence>
<evidence type="ECO:0000256" key="13">
    <source>
        <dbReference type="ARBA" id="ARBA00047918"/>
    </source>
</evidence>
<evidence type="ECO:0000256" key="18">
    <source>
        <dbReference type="ARBA" id="ARBA00066460"/>
    </source>
</evidence>
<feature type="domain" description="HpcH/HpaI aldolase/citrate lyase" evidence="26">
    <location>
        <begin position="2"/>
        <end position="183"/>
    </location>
</feature>
<keyword evidence="12" id="KW-0456">Lyase</keyword>
<gene>
    <name evidence="27" type="ORF">FSP39_020145</name>
</gene>
<feature type="binding site" evidence="24">
    <location>
        <position position="15"/>
    </location>
    <ligand>
        <name>substrate</name>
    </ligand>
</feature>
<dbReference type="AlphaFoldDB" id="A0AA89BXY5"/>
<reference evidence="27" key="1">
    <citation type="submission" date="2019-08" db="EMBL/GenBank/DDBJ databases">
        <title>The improved chromosome-level genome for the pearl oyster Pinctada fucata martensii using PacBio sequencing and Hi-C.</title>
        <authorList>
            <person name="Zheng Z."/>
        </authorList>
    </citation>
    <scope>NUCLEOTIDE SEQUENCE</scope>
    <source>
        <strain evidence="27">ZZ-2019</strain>
        <tissue evidence="27">Adductor muscle</tissue>
    </source>
</reference>
<accession>A0AA89BXY5</accession>
<evidence type="ECO:0000256" key="16">
    <source>
        <dbReference type="ARBA" id="ARBA00055540"/>
    </source>
</evidence>